<evidence type="ECO:0000256" key="2">
    <source>
        <dbReference type="ARBA" id="ARBA00022840"/>
    </source>
</evidence>
<feature type="transmembrane region" description="Helical" evidence="3">
    <location>
        <begin position="364"/>
        <end position="380"/>
    </location>
</feature>
<keyword evidence="6" id="KW-1185">Reference proteome</keyword>
<dbReference type="EMBL" id="MJMI01000127">
    <property type="protein sequence ID" value="OLQ86835.1"/>
    <property type="molecule type" value="Genomic_DNA"/>
</dbReference>
<keyword evidence="1" id="KW-0547">Nucleotide-binding</keyword>
<proteinExistence type="predicted"/>
<dbReference type="Proteomes" id="UP000186206">
    <property type="component" value="Unassembled WGS sequence"/>
</dbReference>
<dbReference type="Pfam" id="PF00005">
    <property type="entry name" value="ABC_tran"/>
    <property type="match status" value="1"/>
</dbReference>
<feature type="transmembrane region" description="Helical" evidence="3">
    <location>
        <begin position="125"/>
        <end position="143"/>
    </location>
</feature>
<comment type="caution">
    <text evidence="5">The sequence shown here is derived from an EMBL/GenBank/DDBJ whole genome shotgun (WGS) entry which is preliminary data.</text>
</comment>
<dbReference type="PANTHER" id="PTHR43158:SF2">
    <property type="entry name" value="SKFA PEPTIDE EXPORT ATP-BINDING PROTEIN SKFE"/>
    <property type="match status" value="1"/>
</dbReference>
<keyword evidence="2" id="KW-0067">ATP-binding</keyword>
<evidence type="ECO:0000313" key="6">
    <source>
        <dbReference type="Proteomes" id="UP000186206"/>
    </source>
</evidence>
<dbReference type="Gene3D" id="3.40.50.300">
    <property type="entry name" value="P-loop containing nucleotide triphosphate hydrolases"/>
    <property type="match status" value="1"/>
</dbReference>
<evidence type="ECO:0000313" key="5">
    <source>
        <dbReference type="EMBL" id="OLQ86835.1"/>
    </source>
</evidence>
<feature type="transmembrane region" description="Helical" evidence="3">
    <location>
        <begin position="253"/>
        <end position="271"/>
    </location>
</feature>
<evidence type="ECO:0000259" key="4">
    <source>
        <dbReference type="PROSITE" id="PS50893"/>
    </source>
</evidence>
<dbReference type="PROSITE" id="PS50893">
    <property type="entry name" value="ABC_TRANSPORTER_2"/>
    <property type="match status" value="1"/>
</dbReference>
<dbReference type="PANTHER" id="PTHR43158">
    <property type="entry name" value="SKFA PEPTIDE EXPORT ATP-BINDING PROTEIN SKFE"/>
    <property type="match status" value="1"/>
</dbReference>
<name>A0ABX3F9F0_9VIBR</name>
<feature type="transmembrane region" description="Helical" evidence="3">
    <location>
        <begin position="339"/>
        <end position="358"/>
    </location>
</feature>
<organism evidence="5 6">
    <name type="scientific">Vibrio ponticus</name>
    <dbReference type="NCBI Taxonomy" id="265668"/>
    <lineage>
        <taxon>Bacteria</taxon>
        <taxon>Pseudomonadati</taxon>
        <taxon>Pseudomonadota</taxon>
        <taxon>Gammaproteobacteria</taxon>
        <taxon>Vibrionales</taxon>
        <taxon>Vibrionaceae</taxon>
        <taxon>Vibrio</taxon>
    </lineage>
</organism>
<dbReference type="SUPFAM" id="SSF52540">
    <property type="entry name" value="P-loop containing nucleoside triphosphate hydrolases"/>
    <property type="match status" value="1"/>
</dbReference>
<dbReference type="InterPro" id="IPR003439">
    <property type="entry name" value="ABC_transporter-like_ATP-bd"/>
</dbReference>
<keyword evidence="3" id="KW-0812">Transmembrane</keyword>
<protein>
    <recommendedName>
        <fullName evidence="4">ABC transporter domain-containing protein</fullName>
    </recommendedName>
</protein>
<gene>
    <name evidence="5" type="ORF">BIY21_17725</name>
</gene>
<evidence type="ECO:0000256" key="1">
    <source>
        <dbReference type="ARBA" id="ARBA00022741"/>
    </source>
</evidence>
<evidence type="ECO:0000256" key="3">
    <source>
        <dbReference type="SAM" id="Phobius"/>
    </source>
</evidence>
<accession>A0ABX3F9F0</accession>
<keyword evidence="3" id="KW-1133">Transmembrane helix</keyword>
<sequence length="646" mass="74602">MKATVKKLIVNSKANFDWKAFERLEYENLDSFLSHLDALFQDTLFDYHIERVTVADFNDLPDSFVTLEGEPNFIHRVGNAFVGEDKKQIDTAELVGKEIAHVGEYPKKLSSREFIETIFSLYPRINFLLVAAVPFILIPAFYANLFNTRLIFNELITTLFYVTTAFILLWGIEYSLKHFVKLKHLSAVDKNALKIERYILSVLPFFRHKDVLTKVRMVESNRKVIWDNLSSLIIDFVNFSLVVALLFVFIGQYALLLLVFYLTIIAISVYLRYRNYTLYIEHESAQQDLLNERISYYRNNKQLRFLDTDATLNNFELVCKKSFESDHGIASFNFNWDEFVRLSSFLASFVLFSTIFFASKADAAIFNVLIALLILNGRAAQSMISMVTKTFFILTSTYHLNTAFKDVFDKLEARLMKKGLSIDTISRIELKNVNVSVEERLLLEGVNLTLTKGNIYAFCGNIGSGKSTLMATILQNHTEYTGNVQFNDFYNGIDLDRSVFSRFVAYLDPSSDFIRGSIYSNFYIRGIRDPNRIAQICSQIFVDIPLDYEFIFQRDISTIEMSTGQKRKLLLYMSLDQHKRLVVLDEAFINLSVGDVVSMLKYIRNELKDAIVLVVTHDRNILGQIKNVYEVKDKRVEQTKTATVRL</sequence>
<keyword evidence="3" id="KW-0472">Membrane</keyword>
<dbReference type="RefSeq" id="WP_075651838.1">
    <property type="nucleotide sequence ID" value="NZ_AP019658.1"/>
</dbReference>
<dbReference type="InterPro" id="IPR027417">
    <property type="entry name" value="P-loop_NTPase"/>
</dbReference>
<feature type="transmembrane region" description="Helical" evidence="3">
    <location>
        <begin position="155"/>
        <end position="176"/>
    </location>
</feature>
<reference evidence="5 6" key="1">
    <citation type="submission" date="2016-09" db="EMBL/GenBank/DDBJ databases">
        <title>Genomic Taxonomy of the Vibrionaceae.</title>
        <authorList>
            <person name="Gonzalez-Castillo A."/>
            <person name="Gomez-Gil B."/>
            <person name="Enciso-Ibarra K."/>
        </authorList>
    </citation>
    <scope>NUCLEOTIDE SEQUENCE [LARGE SCALE GENOMIC DNA]</scope>
    <source>
        <strain evidence="5 6">CAIM 1731</strain>
    </source>
</reference>
<feature type="domain" description="ABC transporter" evidence="4">
    <location>
        <begin position="428"/>
        <end position="646"/>
    </location>
</feature>
<feature type="transmembrane region" description="Helical" evidence="3">
    <location>
        <begin position="224"/>
        <end position="247"/>
    </location>
</feature>